<dbReference type="OrthoDB" id="4218123at2759"/>
<feature type="transmembrane region" description="Helical" evidence="1">
    <location>
        <begin position="48"/>
        <end position="65"/>
    </location>
</feature>
<proteinExistence type="predicted"/>
<evidence type="ECO:0000313" key="3">
    <source>
        <dbReference type="Proteomes" id="UP000193689"/>
    </source>
</evidence>
<evidence type="ECO:0000313" key="2">
    <source>
        <dbReference type="EMBL" id="ORY64092.1"/>
    </source>
</evidence>
<dbReference type="RefSeq" id="XP_040715506.1">
    <property type="nucleotide sequence ID" value="XM_040862087.1"/>
</dbReference>
<feature type="transmembrane region" description="Helical" evidence="1">
    <location>
        <begin position="145"/>
        <end position="173"/>
    </location>
</feature>
<evidence type="ECO:0000256" key="1">
    <source>
        <dbReference type="SAM" id="Phobius"/>
    </source>
</evidence>
<keyword evidence="1" id="KW-0812">Transmembrane</keyword>
<feature type="transmembrane region" description="Helical" evidence="1">
    <location>
        <begin position="225"/>
        <end position="244"/>
    </location>
</feature>
<keyword evidence="1" id="KW-0472">Membrane</keyword>
<keyword evidence="1" id="KW-1133">Transmembrane helix</keyword>
<gene>
    <name evidence="2" type="ORF">BCR38DRAFT_457877</name>
</gene>
<accession>A0A1Y2DXR8</accession>
<dbReference type="GeneID" id="63778299"/>
<dbReference type="EMBL" id="MCFJ01000007">
    <property type="protein sequence ID" value="ORY64092.1"/>
    <property type="molecule type" value="Genomic_DNA"/>
</dbReference>
<dbReference type="Proteomes" id="UP000193689">
    <property type="component" value="Unassembled WGS sequence"/>
</dbReference>
<keyword evidence="3" id="KW-1185">Reference proteome</keyword>
<name>A0A1Y2DXR8_9PEZI</name>
<feature type="transmembrane region" description="Helical" evidence="1">
    <location>
        <begin position="6"/>
        <end position="27"/>
    </location>
</feature>
<organism evidence="2 3">
    <name type="scientific">Pseudomassariella vexata</name>
    <dbReference type="NCBI Taxonomy" id="1141098"/>
    <lineage>
        <taxon>Eukaryota</taxon>
        <taxon>Fungi</taxon>
        <taxon>Dikarya</taxon>
        <taxon>Ascomycota</taxon>
        <taxon>Pezizomycotina</taxon>
        <taxon>Sordariomycetes</taxon>
        <taxon>Xylariomycetidae</taxon>
        <taxon>Amphisphaeriales</taxon>
        <taxon>Pseudomassariaceae</taxon>
        <taxon>Pseudomassariella</taxon>
    </lineage>
</organism>
<reference evidence="2 3" key="1">
    <citation type="submission" date="2016-07" db="EMBL/GenBank/DDBJ databases">
        <title>Pervasive Adenine N6-methylation of Active Genes in Fungi.</title>
        <authorList>
            <consortium name="DOE Joint Genome Institute"/>
            <person name="Mondo S.J."/>
            <person name="Dannebaum R.O."/>
            <person name="Kuo R.C."/>
            <person name="Labutti K."/>
            <person name="Haridas S."/>
            <person name="Kuo A."/>
            <person name="Salamov A."/>
            <person name="Ahrendt S.R."/>
            <person name="Lipzen A."/>
            <person name="Sullivan W."/>
            <person name="Andreopoulos W.B."/>
            <person name="Clum A."/>
            <person name="Lindquist E."/>
            <person name="Daum C."/>
            <person name="Ramamoorthy G.K."/>
            <person name="Gryganskyi A."/>
            <person name="Culley D."/>
            <person name="Magnuson J.K."/>
            <person name="James T.Y."/>
            <person name="O'Malley M.A."/>
            <person name="Stajich J.E."/>
            <person name="Spatafora J.W."/>
            <person name="Visel A."/>
            <person name="Grigoriev I.V."/>
        </authorList>
    </citation>
    <scope>NUCLEOTIDE SEQUENCE [LARGE SCALE GENOMIC DNA]</scope>
    <source>
        <strain evidence="2 3">CBS 129021</strain>
    </source>
</reference>
<dbReference type="PANTHER" id="PTHR39470">
    <property type="entry name" value="CHROMOSOME 10, WHOLE GENOME SHOTGUN SEQUENCE"/>
    <property type="match status" value="1"/>
</dbReference>
<protein>
    <recommendedName>
        <fullName evidence="4">Chorismate synthase protein</fullName>
    </recommendedName>
</protein>
<dbReference type="AlphaFoldDB" id="A0A1Y2DXR8"/>
<comment type="caution">
    <text evidence="2">The sequence shown here is derived from an EMBL/GenBank/DDBJ whole genome shotgun (WGS) entry which is preliminary data.</text>
</comment>
<evidence type="ECO:0008006" key="4">
    <source>
        <dbReference type="Google" id="ProtNLM"/>
    </source>
</evidence>
<sequence length="357" mass="40006">MAVSWGTIKSVLIFFGPILLPKAIGYYRTIRAGPSANGLTIRPLNPKVLRALSLLSLTTLLYLLLSLPPSAPENLFERTQSRLQIPTDVLFARLSSLRPKNVLTPSDTALRNKFVNMESRTLYLQFGPEVLANCPFCTSDDPRSYFYYALPSLLSPHLLNLIVLSIATSGLLVGLDGSKWRRATVISTLVLAALDVYVVSSYNHQSNAHRPRLAELDMFFWTARVYRLLALAVLDVAFAALLYLSSTNRAFASPPSPAERVEAVARRLLMTKSKINAVGIVKNTAIRDEELRERMRAYWQHEGRLMREVMEEREVIEGVNDALQNRINIQDISRDAKTYAINMLPKAEDTVQETVVG</sequence>
<dbReference type="STRING" id="1141098.A0A1Y2DXR8"/>
<dbReference type="InParanoid" id="A0A1Y2DXR8"/>
<dbReference type="PANTHER" id="PTHR39470:SF1">
    <property type="entry name" value="CHORISMATE SYNTHASE PROTEIN"/>
    <property type="match status" value="1"/>
</dbReference>